<dbReference type="Proteomes" id="UP001054837">
    <property type="component" value="Unassembled WGS sequence"/>
</dbReference>
<gene>
    <name evidence="1" type="ORF">CDAR_410761</name>
</gene>
<protein>
    <submittedName>
        <fullName evidence="1">Uncharacterized protein</fullName>
    </submittedName>
</protein>
<accession>A0AAV4T8X4</accession>
<organism evidence="1 2">
    <name type="scientific">Caerostris darwini</name>
    <dbReference type="NCBI Taxonomy" id="1538125"/>
    <lineage>
        <taxon>Eukaryota</taxon>
        <taxon>Metazoa</taxon>
        <taxon>Ecdysozoa</taxon>
        <taxon>Arthropoda</taxon>
        <taxon>Chelicerata</taxon>
        <taxon>Arachnida</taxon>
        <taxon>Araneae</taxon>
        <taxon>Araneomorphae</taxon>
        <taxon>Entelegynae</taxon>
        <taxon>Araneoidea</taxon>
        <taxon>Araneidae</taxon>
        <taxon>Caerostris</taxon>
    </lineage>
</organism>
<reference evidence="1 2" key="1">
    <citation type="submission" date="2021-06" db="EMBL/GenBank/DDBJ databases">
        <title>Caerostris darwini draft genome.</title>
        <authorList>
            <person name="Kono N."/>
            <person name="Arakawa K."/>
        </authorList>
    </citation>
    <scope>NUCLEOTIDE SEQUENCE [LARGE SCALE GENOMIC DNA]</scope>
</reference>
<evidence type="ECO:0000313" key="1">
    <source>
        <dbReference type="EMBL" id="GIY43118.1"/>
    </source>
</evidence>
<evidence type="ECO:0000313" key="2">
    <source>
        <dbReference type="Proteomes" id="UP001054837"/>
    </source>
</evidence>
<comment type="caution">
    <text evidence="1">The sequence shown here is derived from an EMBL/GenBank/DDBJ whole genome shotgun (WGS) entry which is preliminary data.</text>
</comment>
<dbReference type="AlphaFoldDB" id="A0AAV4T8X4"/>
<proteinExistence type="predicted"/>
<dbReference type="EMBL" id="BPLQ01009299">
    <property type="protein sequence ID" value="GIY43118.1"/>
    <property type="molecule type" value="Genomic_DNA"/>
</dbReference>
<name>A0AAV4T8X4_9ARAC</name>
<keyword evidence="2" id="KW-1185">Reference proteome</keyword>
<sequence length="84" mass="8714">MNVIRSKSVAGRCAYMSIWRPLSAELFAPPAPRVCSSVSTVIHASCTALPPAPSSITLHLQGAHAGERGGASADYLPCGTNADY</sequence>